<sequence length="68" mass="7696">MSIPIHDTTEFRKILSPIANKSKIVYGDGAYDSLKERATSTFSIAGELMQLFHQGKGEFFNIIKRFSI</sequence>
<evidence type="ECO:0000313" key="1">
    <source>
        <dbReference type="EMBL" id="PSO07680.1"/>
    </source>
</evidence>
<gene>
    <name evidence="1" type="ORF">B9Q04_09595</name>
</gene>
<name>A0A2R6CA40_9ARCH</name>
<reference evidence="1 2" key="1">
    <citation type="submission" date="2017-04" db="EMBL/GenBank/DDBJ databases">
        <title>Novel microbial lineages endemic to geothermal iron-oxide mats fill important gaps in the evolutionary history of Archaea.</title>
        <authorList>
            <person name="Jay Z.J."/>
            <person name="Beam J.P."/>
            <person name="Dlakic M."/>
            <person name="Rusch D.B."/>
            <person name="Kozubal M.A."/>
            <person name="Inskeep W.P."/>
        </authorList>
    </citation>
    <scope>NUCLEOTIDE SEQUENCE [LARGE SCALE GENOMIC DNA]</scope>
    <source>
        <strain evidence="1">BE_D</strain>
    </source>
</reference>
<protein>
    <submittedName>
        <fullName evidence="1">Uncharacterized protein</fullName>
    </submittedName>
</protein>
<proteinExistence type="predicted"/>
<organism evidence="1 2">
    <name type="scientific">Candidatus Marsarchaeota G2 archaeon BE_D</name>
    <dbReference type="NCBI Taxonomy" id="1978158"/>
    <lineage>
        <taxon>Archaea</taxon>
        <taxon>Candidatus Marsarchaeota</taxon>
        <taxon>Candidatus Marsarchaeota group 2</taxon>
    </lineage>
</organism>
<comment type="caution">
    <text evidence="1">The sequence shown here is derived from an EMBL/GenBank/DDBJ whole genome shotgun (WGS) entry which is preliminary data.</text>
</comment>
<accession>A0A2R6CA40</accession>
<dbReference type="Proteomes" id="UP000242015">
    <property type="component" value="Unassembled WGS sequence"/>
</dbReference>
<evidence type="ECO:0000313" key="2">
    <source>
        <dbReference type="Proteomes" id="UP000242015"/>
    </source>
</evidence>
<dbReference type="EMBL" id="NEXF01000205">
    <property type="protein sequence ID" value="PSO07680.1"/>
    <property type="molecule type" value="Genomic_DNA"/>
</dbReference>
<dbReference type="AlphaFoldDB" id="A0A2R6CA40"/>